<protein>
    <submittedName>
        <fullName evidence="3">Fe2+ or Zn2+ uptake regulation protein</fullName>
    </submittedName>
</protein>
<keyword evidence="1" id="KW-0862">Zinc</keyword>
<feature type="binding site" evidence="1">
    <location>
        <position position="154"/>
    </location>
    <ligand>
        <name>Zn(2+)</name>
        <dbReference type="ChEBI" id="CHEBI:29105"/>
    </ligand>
</feature>
<feature type="binding site" evidence="2">
    <location>
        <position position="99"/>
    </location>
    <ligand>
        <name>Fe cation</name>
        <dbReference type="ChEBI" id="CHEBI:24875"/>
    </ligand>
</feature>
<dbReference type="GO" id="GO:0045892">
    <property type="term" value="P:negative regulation of DNA-templated transcription"/>
    <property type="evidence" value="ECO:0007669"/>
    <property type="project" value="TreeGrafter"/>
</dbReference>
<evidence type="ECO:0000256" key="2">
    <source>
        <dbReference type="PIRSR" id="PIRSR602481-2"/>
    </source>
</evidence>
<keyword evidence="1" id="KW-0479">Metal-binding</keyword>
<evidence type="ECO:0000313" key="3">
    <source>
        <dbReference type="EMBL" id="SMF49900.1"/>
    </source>
</evidence>
<comment type="cofactor">
    <cofactor evidence="2">
        <name>Mn(2+)</name>
        <dbReference type="ChEBI" id="CHEBI:29035"/>
    </cofactor>
    <cofactor evidence="2">
        <name>Fe(2+)</name>
        <dbReference type="ChEBI" id="CHEBI:29033"/>
    </cofactor>
    <text evidence="2">Binds 1 Mn(2+) or Fe(2+) ion per subunit.</text>
</comment>
<evidence type="ECO:0000313" key="4">
    <source>
        <dbReference type="Proteomes" id="UP000192907"/>
    </source>
</evidence>
<dbReference type="GO" id="GO:0003700">
    <property type="term" value="F:DNA-binding transcription factor activity"/>
    <property type="evidence" value="ECO:0007669"/>
    <property type="project" value="InterPro"/>
</dbReference>
<keyword evidence="4" id="KW-1185">Reference proteome</keyword>
<dbReference type="EMBL" id="FWZT01000015">
    <property type="protein sequence ID" value="SMF49900.1"/>
    <property type="molecule type" value="Genomic_DNA"/>
</dbReference>
<dbReference type="Proteomes" id="UP000192907">
    <property type="component" value="Unassembled WGS sequence"/>
</dbReference>
<keyword evidence="2" id="KW-0408">Iron</keyword>
<proteinExistence type="predicted"/>
<organism evidence="3 4">
    <name type="scientific">Pseudobacteriovorax antillogorgiicola</name>
    <dbReference type="NCBI Taxonomy" id="1513793"/>
    <lineage>
        <taxon>Bacteria</taxon>
        <taxon>Pseudomonadati</taxon>
        <taxon>Bdellovibrionota</taxon>
        <taxon>Oligoflexia</taxon>
        <taxon>Oligoflexales</taxon>
        <taxon>Pseudobacteriovoracaceae</taxon>
        <taxon>Pseudobacteriovorax</taxon>
    </lineage>
</organism>
<dbReference type="PANTHER" id="PTHR33202">
    <property type="entry name" value="ZINC UPTAKE REGULATION PROTEIN"/>
    <property type="match status" value="1"/>
</dbReference>
<evidence type="ECO:0000256" key="1">
    <source>
        <dbReference type="PIRSR" id="PIRSR602481-1"/>
    </source>
</evidence>
<dbReference type="OrthoDB" id="8659436at2"/>
<feature type="binding site" evidence="1">
    <location>
        <position position="108"/>
    </location>
    <ligand>
        <name>Zn(2+)</name>
        <dbReference type="ChEBI" id="CHEBI:29105"/>
    </ligand>
</feature>
<feature type="binding site" evidence="1">
    <location>
        <position position="151"/>
    </location>
    <ligand>
        <name>Zn(2+)</name>
        <dbReference type="ChEBI" id="CHEBI:29105"/>
    </ligand>
</feature>
<accession>A0A1Y6C8Z2</accession>
<dbReference type="InterPro" id="IPR036390">
    <property type="entry name" value="WH_DNA-bd_sf"/>
</dbReference>
<feature type="binding site" evidence="1">
    <location>
        <position position="111"/>
    </location>
    <ligand>
        <name>Zn(2+)</name>
        <dbReference type="ChEBI" id="CHEBI:29105"/>
    </ligand>
</feature>
<dbReference type="RefSeq" id="WP_132319850.1">
    <property type="nucleotide sequence ID" value="NZ_FWZT01000015.1"/>
</dbReference>
<dbReference type="GO" id="GO:0008270">
    <property type="term" value="F:zinc ion binding"/>
    <property type="evidence" value="ECO:0007669"/>
    <property type="project" value="TreeGrafter"/>
</dbReference>
<dbReference type="GO" id="GO:1900376">
    <property type="term" value="P:regulation of secondary metabolite biosynthetic process"/>
    <property type="evidence" value="ECO:0007669"/>
    <property type="project" value="TreeGrafter"/>
</dbReference>
<dbReference type="Gene3D" id="1.10.10.10">
    <property type="entry name" value="Winged helix-like DNA-binding domain superfamily/Winged helix DNA-binding domain"/>
    <property type="match status" value="1"/>
</dbReference>
<sequence>MEASLDCCHSFKEKCAEKLKDQGHRITRTRMTISETLQELNIPFTAKDVHQRLIDQGQTSFDFATVYRTLQTYSDLELIHLVGQSGRYIKCNSEHICHDKLVHIIYRCEECSKVEEHQLDQELVGSFFFMTKQINPSFESKGMLMELSGQCSDCADKA</sequence>
<dbReference type="Pfam" id="PF01475">
    <property type="entry name" value="FUR"/>
    <property type="match status" value="1"/>
</dbReference>
<name>A0A1Y6C8Z2_9BACT</name>
<dbReference type="AlphaFoldDB" id="A0A1Y6C8Z2"/>
<reference evidence="4" key="1">
    <citation type="submission" date="2017-04" db="EMBL/GenBank/DDBJ databases">
        <authorList>
            <person name="Varghese N."/>
            <person name="Submissions S."/>
        </authorList>
    </citation>
    <scope>NUCLEOTIDE SEQUENCE [LARGE SCALE GENOMIC DNA]</scope>
    <source>
        <strain evidence="4">RKEM611</strain>
    </source>
</reference>
<dbReference type="STRING" id="1513793.SAMN06296036_115130"/>
<comment type="cofactor">
    <cofactor evidence="1">
        <name>Zn(2+)</name>
        <dbReference type="ChEBI" id="CHEBI:29105"/>
    </cofactor>
    <text evidence="1">Binds 1 zinc ion per subunit.</text>
</comment>
<dbReference type="InterPro" id="IPR002481">
    <property type="entry name" value="FUR"/>
</dbReference>
<dbReference type="InterPro" id="IPR036388">
    <property type="entry name" value="WH-like_DNA-bd_sf"/>
</dbReference>
<dbReference type="PANTHER" id="PTHR33202:SF7">
    <property type="entry name" value="FERRIC UPTAKE REGULATION PROTEIN"/>
    <property type="match status" value="1"/>
</dbReference>
<dbReference type="GO" id="GO:0000976">
    <property type="term" value="F:transcription cis-regulatory region binding"/>
    <property type="evidence" value="ECO:0007669"/>
    <property type="project" value="TreeGrafter"/>
</dbReference>
<gene>
    <name evidence="3" type="ORF">SAMN06296036_115130</name>
</gene>
<dbReference type="SUPFAM" id="SSF46785">
    <property type="entry name" value="Winged helix' DNA-binding domain"/>
    <property type="match status" value="1"/>
</dbReference>